<gene>
    <name evidence="1" type="ORF">FDY95_09540</name>
</gene>
<organism evidence="1 2">
    <name type="scientific">Hymenobacter jeollabukensis</name>
    <dbReference type="NCBI Taxonomy" id="2025313"/>
    <lineage>
        <taxon>Bacteria</taxon>
        <taxon>Pseudomonadati</taxon>
        <taxon>Bacteroidota</taxon>
        <taxon>Cytophagia</taxon>
        <taxon>Cytophagales</taxon>
        <taxon>Hymenobacteraceae</taxon>
        <taxon>Hymenobacter</taxon>
    </lineage>
</organism>
<sequence>MNDKQRAKLQMMQATLAVLDQHADLYQANAAFAKARQRLQDLVADLDPTADNQQGAARAAKPGAVKKATKLLLAQRTAEVAAALYAHADDTDDLNLQTDSDYSESQLSRATENDLLRIAKHLHQRATDLLPQLKDQGVTTAELDELAAALKSFQAEQAAPRVAAATGKAHTQSLAADLREAFALLRNRVDKFMVRYQRSQPQFHTAYQSARQTINTAARKEKAPKPTA</sequence>
<protein>
    <submittedName>
        <fullName evidence="1">Uncharacterized protein</fullName>
    </submittedName>
</protein>
<proteinExistence type="predicted"/>
<reference evidence="1 2" key="1">
    <citation type="submission" date="2019-05" db="EMBL/GenBank/DDBJ databases">
        <title>Hymenobacter edaphi sp. nov., isolated from abandoned arsenic-contaminated farmland soil.</title>
        <authorList>
            <person name="Nie L."/>
        </authorList>
    </citation>
    <scope>NUCLEOTIDE SEQUENCE [LARGE SCALE GENOMIC DNA]</scope>
    <source>
        <strain evidence="1 2">1-3-3-8</strain>
    </source>
</reference>
<name>A0A5R8WTJ9_9BACT</name>
<dbReference type="OrthoDB" id="877976at2"/>
<dbReference type="EMBL" id="VAJM01000003">
    <property type="protein sequence ID" value="TLM94246.1"/>
    <property type="molecule type" value="Genomic_DNA"/>
</dbReference>
<comment type="caution">
    <text evidence="1">The sequence shown here is derived from an EMBL/GenBank/DDBJ whole genome shotgun (WGS) entry which is preliminary data.</text>
</comment>
<dbReference type="Proteomes" id="UP000305517">
    <property type="component" value="Unassembled WGS sequence"/>
</dbReference>
<accession>A0A5R8WTJ9</accession>
<dbReference type="AlphaFoldDB" id="A0A5R8WTJ9"/>
<evidence type="ECO:0000313" key="1">
    <source>
        <dbReference type="EMBL" id="TLM94246.1"/>
    </source>
</evidence>
<evidence type="ECO:0000313" key="2">
    <source>
        <dbReference type="Proteomes" id="UP000305517"/>
    </source>
</evidence>
<keyword evidence="2" id="KW-1185">Reference proteome</keyword>